<dbReference type="InterPro" id="IPR050695">
    <property type="entry name" value="N-acetylmuramoyl_amidase_3"/>
</dbReference>
<dbReference type="PANTHER" id="PTHR30404:SF0">
    <property type="entry name" value="N-ACETYLMURAMOYL-L-ALANINE AMIDASE AMIC"/>
    <property type="match status" value="1"/>
</dbReference>
<comment type="catalytic activity">
    <reaction evidence="1">
        <text>Hydrolyzes the link between N-acetylmuramoyl residues and L-amino acid residues in certain cell-wall glycopeptides.</text>
        <dbReference type="EC" id="3.5.1.28"/>
    </reaction>
</comment>
<dbReference type="OrthoDB" id="9806267at2"/>
<evidence type="ECO:0000313" key="5">
    <source>
        <dbReference type="EMBL" id="TXB66669.1"/>
    </source>
</evidence>
<dbReference type="SUPFAM" id="SSF53187">
    <property type="entry name" value="Zn-dependent exopeptidases"/>
    <property type="match status" value="1"/>
</dbReference>
<dbReference type="EMBL" id="VOOS01000001">
    <property type="protein sequence ID" value="TXB66669.1"/>
    <property type="molecule type" value="Genomic_DNA"/>
</dbReference>
<proteinExistence type="predicted"/>
<dbReference type="Pfam" id="PF01520">
    <property type="entry name" value="Amidase_3"/>
    <property type="match status" value="1"/>
</dbReference>
<keyword evidence="6" id="KW-1185">Reference proteome</keyword>
<dbReference type="PANTHER" id="PTHR30404">
    <property type="entry name" value="N-ACETYLMURAMOYL-L-ALANINE AMIDASE"/>
    <property type="match status" value="1"/>
</dbReference>
<dbReference type="SMART" id="SM00646">
    <property type="entry name" value="Ami_3"/>
    <property type="match status" value="1"/>
</dbReference>
<accession>A0A5C6RXU2</accession>
<evidence type="ECO:0000256" key="2">
    <source>
        <dbReference type="ARBA" id="ARBA00011901"/>
    </source>
</evidence>
<evidence type="ECO:0000256" key="1">
    <source>
        <dbReference type="ARBA" id="ARBA00001561"/>
    </source>
</evidence>
<dbReference type="Gene3D" id="3.40.630.40">
    <property type="entry name" value="Zn-dependent exopeptidases"/>
    <property type="match status" value="1"/>
</dbReference>
<reference evidence="5 6" key="1">
    <citation type="submission" date="2019-08" db="EMBL/GenBank/DDBJ databases">
        <title>Genome of Vicingus serpentipes NCIMB 15042.</title>
        <authorList>
            <person name="Bowman J.P."/>
        </authorList>
    </citation>
    <scope>NUCLEOTIDE SEQUENCE [LARGE SCALE GENOMIC DNA]</scope>
    <source>
        <strain evidence="5 6">NCIMB 15042</strain>
    </source>
</reference>
<sequence>MLLPYLNMNSFQIMKRFILVFLVFISFKSFSYNFKLKNEDFFGVKTVVIDAGHGGHDGGCQGAHSSEKNVALSIALKLGAYIEQNFQDVKVIYTRKTDVFLELTERARIANKANADLFICVHANANDNKGAFGTETFVMGLHKSEANLKVAQRENSSILLEDDYKSKYENFDPNSPESYITMTLMQSAYLEQSLLLASKIQTQFTERVGRKNRGVKQAGFLVLHQTSMPSVLIETGFLTNVEEEKFLNSEIGQDYMASAIFRAFKDYKNELEIKIKQPEEEKKEEVKVEEPIVKEEIKKDKKDKKKDDVEEGVVFKVQIATSSVKTELKPENFKGIEGVGLYEAGGLYRYTVGKEKNLNQANVLQLQLRGKGFEDAFIVAFKDGKRIPISEAIKLQEN</sequence>
<keyword evidence="3" id="KW-0378">Hydrolase</keyword>
<dbReference type="FunFam" id="3.40.630.40:FF:000005">
    <property type="entry name" value="N-acetylmuramoyl-L-alanine amidase (AmiA)"/>
    <property type="match status" value="1"/>
</dbReference>
<organism evidence="5 6">
    <name type="scientific">Vicingus serpentipes</name>
    <dbReference type="NCBI Taxonomy" id="1926625"/>
    <lineage>
        <taxon>Bacteria</taxon>
        <taxon>Pseudomonadati</taxon>
        <taxon>Bacteroidota</taxon>
        <taxon>Flavobacteriia</taxon>
        <taxon>Flavobacteriales</taxon>
        <taxon>Vicingaceae</taxon>
        <taxon>Vicingus</taxon>
    </lineage>
</organism>
<dbReference type="CDD" id="cd02696">
    <property type="entry name" value="MurNAc-LAA"/>
    <property type="match status" value="1"/>
</dbReference>
<dbReference type="Proteomes" id="UP000321721">
    <property type="component" value="Unassembled WGS sequence"/>
</dbReference>
<comment type="caution">
    <text evidence="5">The sequence shown here is derived from an EMBL/GenBank/DDBJ whole genome shotgun (WGS) entry which is preliminary data.</text>
</comment>
<dbReference type="GO" id="GO:0009253">
    <property type="term" value="P:peptidoglycan catabolic process"/>
    <property type="evidence" value="ECO:0007669"/>
    <property type="project" value="InterPro"/>
</dbReference>
<feature type="domain" description="MurNAc-LAA" evidence="4">
    <location>
        <begin position="107"/>
        <end position="265"/>
    </location>
</feature>
<name>A0A5C6RXU2_9FLAO</name>
<evidence type="ECO:0000259" key="4">
    <source>
        <dbReference type="SMART" id="SM00646"/>
    </source>
</evidence>
<dbReference type="EC" id="3.5.1.28" evidence="2"/>
<protein>
    <recommendedName>
        <fullName evidence="2">N-acetylmuramoyl-L-alanine amidase</fullName>
        <ecNumber evidence="2">3.5.1.28</ecNumber>
    </recommendedName>
</protein>
<dbReference type="GO" id="GO:0030288">
    <property type="term" value="C:outer membrane-bounded periplasmic space"/>
    <property type="evidence" value="ECO:0007669"/>
    <property type="project" value="TreeGrafter"/>
</dbReference>
<gene>
    <name evidence="5" type="ORF">FRY74_00360</name>
</gene>
<dbReference type="InterPro" id="IPR002508">
    <property type="entry name" value="MurNAc-LAA_cat"/>
</dbReference>
<evidence type="ECO:0000313" key="6">
    <source>
        <dbReference type="Proteomes" id="UP000321721"/>
    </source>
</evidence>
<evidence type="ECO:0000256" key="3">
    <source>
        <dbReference type="ARBA" id="ARBA00022801"/>
    </source>
</evidence>
<dbReference type="AlphaFoldDB" id="A0A5C6RXU2"/>
<dbReference type="GO" id="GO:0008745">
    <property type="term" value="F:N-acetylmuramoyl-L-alanine amidase activity"/>
    <property type="evidence" value="ECO:0007669"/>
    <property type="project" value="UniProtKB-EC"/>
</dbReference>